<evidence type="ECO:0000313" key="1">
    <source>
        <dbReference type="EMBL" id="AWM36813.1"/>
    </source>
</evidence>
<dbReference type="AlphaFoldDB" id="A0A2Z3GSR8"/>
<dbReference type="KEGG" id="gog:C1280_07150"/>
<dbReference type="Proteomes" id="UP000245802">
    <property type="component" value="Chromosome"/>
</dbReference>
<sequence length="174" mass="19312">MPGWQPFYPFDFLPLSDLVIEAYVLFPGGWLRPYTWEKASDHHGAVATLHPALRVDWSEPFHVVADGQRRFVITESGRMFSIPVGAKEGSPLERVRTDEPVRALISDPATGRSFAFTANTVFEVGETIAPRPHKLGSLDARTGDDVIATAARCARVIRAFPLPTVPPPRERTSY</sequence>
<proteinExistence type="predicted"/>
<reference evidence="1 2" key="1">
    <citation type="submission" date="2018-01" db="EMBL/GenBank/DDBJ databases">
        <title>G. obscuriglobus.</title>
        <authorList>
            <person name="Franke J."/>
            <person name="Blomberg W."/>
            <person name="Selmecki A."/>
        </authorList>
    </citation>
    <scope>NUCLEOTIDE SEQUENCE [LARGE SCALE GENOMIC DNA]</scope>
    <source>
        <strain evidence="1 2">DSM 5831</strain>
    </source>
</reference>
<dbReference type="EMBL" id="CP025958">
    <property type="protein sequence ID" value="AWM36813.1"/>
    <property type="molecule type" value="Genomic_DNA"/>
</dbReference>
<protein>
    <submittedName>
        <fullName evidence="1">Uncharacterized protein</fullName>
    </submittedName>
</protein>
<accession>A0A2Z3GSR8</accession>
<evidence type="ECO:0000313" key="2">
    <source>
        <dbReference type="Proteomes" id="UP000245802"/>
    </source>
</evidence>
<gene>
    <name evidence="1" type="ORF">C1280_07150</name>
</gene>
<organism evidence="1 2">
    <name type="scientific">Gemmata obscuriglobus</name>
    <dbReference type="NCBI Taxonomy" id="114"/>
    <lineage>
        <taxon>Bacteria</taxon>
        <taxon>Pseudomonadati</taxon>
        <taxon>Planctomycetota</taxon>
        <taxon>Planctomycetia</taxon>
        <taxon>Gemmatales</taxon>
        <taxon>Gemmataceae</taxon>
        <taxon>Gemmata</taxon>
    </lineage>
</organism>
<name>A0A2Z3GSR8_9BACT</name>
<keyword evidence="2" id="KW-1185">Reference proteome</keyword>